<dbReference type="EMBL" id="LAZR01009249">
    <property type="protein sequence ID" value="KKM73764.1"/>
    <property type="molecule type" value="Genomic_DNA"/>
</dbReference>
<sequence>MHEMSSNLPTWAWQLGYRLEGDLGTVGDLYMYRDGEVVQVWRHPKEAPGMIDIEEIIKKIEYARASKGACSEYPYTQS</sequence>
<organism evidence="1">
    <name type="scientific">marine sediment metagenome</name>
    <dbReference type="NCBI Taxonomy" id="412755"/>
    <lineage>
        <taxon>unclassified sequences</taxon>
        <taxon>metagenomes</taxon>
        <taxon>ecological metagenomes</taxon>
    </lineage>
</organism>
<evidence type="ECO:0000313" key="1">
    <source>
        <dbReference type="EMBL" id="KKM73764.1"/>
    </source>
</evidence>
<accession>A0A0F9JVE4</accession>
<proteinExistence type="predicted"/>
<gene>
    <name evidence="1" type="ORF">LCGC14_1407140</name>
</gene>
<reference evidence="1" key="1">
    <citation type="journal article" date="2015" name="Nature">
        <title>Complex archaea that bridge the gap between prokaryotes and eukaryotes.</title>
        <authorList>
            <person name="Spang A."/>
            <person name="Saw J.H."/>
            <person name="Jorgensen S.L."/>
            <person name="Zaremba-Niedzwiedzka K."/>
            <person name="Martijn J."/>
            <person name="Lind A.E."/>
            <person name="van Eijk R."/>
            <person name="Schleper C."/>
            <person name="Guy L."/>
            <person name="Ettema T.J."/>
        </authorList>
    </citation>
    <scope>NUCLEOTIDE SEQUENCE</scope>
</reference>
<protein>
    <submittedName>
        <fullName evidence="1">Uncharacterized protein</fullName>
    </submittedName>
</protein>
<comment type="caution">
    <text evidence="1">The sequence shown here is derived from an EMBL/GenBank/DDBJ whole genome shotgun (WGS) entry which is preliminary data.</text>
</comment>
<name>A0A0F9JVE4_9ZZZZ</name>
<dbReference type="AlphaFoldDB" id="A0A0F9JVE4"/>